<keyword evidence="7" id="KW-0143">Chaperone</keyword>
<evidence type="ECO:0000256" key="4">
    <source>
        <dbReference type="ARBA" id="ARBA00022490"/>
    </source>
</evidence>
<dbReference type="InterPro" id="IPR001611">
    <property type="entry name" value="Leu-rich_rpt"/>
</dbReference>
<dbReference type="CDD" id="cd17044">
    <property type="entry name" value="Ubl_TBCE"/>
    <property type="match status" value="1"/>
</dbReference>
<evidence type="ECO:0000256" key="7">
    <source>
        <dbReference type="ARBA" id="ARBA00023186"/>
    </source>
</evidence>
<evidence type="ECO:0000313" key="11">
    <source>
        <dbReference type="Ensembl" id="ENSAMXP00005042215.1"/>
    </source>
</evidence>
<dbReference type="PANTHER" id="PTHR18849:SF0">
    <property type="entry name" value="CILIA- AND FLAGELLA-ASSOCIATED PROTEIN 410-RELATED"/>
    <property type="match status" value="1"/>
</dbReference>
<dbReference type="AlphaFoldDB" id="A0A8B9KX95"/>
<dbReference type="InterPro" id="IPR000938">
    <property type="entry name" value="CAP-Gly_domain"/>
</dbReference>
<proteinExistence type="inferred from homology"/>
<dbReference type="InterPro" id="IPR044079">
    <property type="entry name" value="Ubl_TBCE"/>
</dbReference>
<comment type="similarity">
    <text evidence="2">Belongs to the TBCE family.</text>
</comment>
<dbReference type="Proteomes" id="UP000694621">
    <property type="component" value="Unplaced"/>
</dbReference>
<dbReference type="SMART" id="SM01052">
    <property type="entry name" value="CAP_GLY"/>
    <property type="match status" value="1"/>
</dbReference>
<gene>
    <name evidence="11" type="primary">tbce</name>
</gene>
<dbReference type="Pfam" id="PF01302">
    <property type="entry name" value="CAP_GLY"/>
    <property type="match status" value="1"/>
</dbReference>
<dbReference type="SUPFAM" id="SSF74924">
    <property type="entry name" value="Cap-Gly domain"/>
    <property type="match status" value="1"/>
</dbReference>
<reference evidence="11" key="1">
    <citation type="submission" date="2025-08" db="UniProtKB">
        <authorList>
            <consortium name="Ensembl"/>
        </authorList>
    </citation>
    <scope>IDENTIFICATION</scope>
</reference>
<evidence type="ECO:0000313" key="12">
    <source>
        <dbReference type="Proteomes" id="UP000694621"/>
    </source>
</evidence>
<evidence type="ECO:0000256" key="1">
    <source>
        <dbReference type="ARBA" id="ARBA00004245"/>
    </source>
</evidence>
<feature type="domain" description="CAP-Gly" evidence="10">
    <location>
        <begin position="27"/>
        <end position="71"/>
    </location>
</feature>
<dbReference type="Pfam" id="PF14560">
    <property type="entry name" value="Ubiquitin_2"/>
    <property type="match status" value="1"/>
</dbReference>
<evidence type="ECO:0000256" key="9">
    <source>
        <dbReference type="ARBA" id="ARBA00030180"/>
    </source>
</evidence>
<dbReference type="SUPFAM" id="SSF52058">
    <property type="entry name" value="L domain-like"/>
    <property type="match status" value="1"/>
</dbReference>
<evidence type="ECO:0000256" key="2">
    <source>
        <dbReference type="ARBA" id="ARBA00006286"/>
    </source>
</evidence>
<dbReference type="InterPro" id="IPR036859">
    <property type="entry name" value="CAP-Gly_dom_sf"/>
</dbReference>
<dbReference type="InterPro" id="IPR029071">
    <property type="entry name" value="Ubiquitin-like_domsf"/>
</dbReference>
<dbReference type="InterPro" id="IPR032675">
    <property type="entry name" value="LRR_dom_sf"/>
</dbReference>
<dbReference type="Gene3D" id="3.80.10.10">
    <property type="entry name" value="Ribonuclease Inhibitor"/>
    <property type="match status" value="2"/>
</dbReference>
<keyword evidence="4" id="KW-0963">Cytoplasm</keyword>
<dbReference type="Gene3D" id="3.10.20.90">
    <property type="entry name" value="Phosphatidylinositol 3-kinase Catalytic Subunit, Chain A, domain 1"/>
    <property type="match status" value="1"/>
</dbReference>
<dbReference type="GO" id="GO:0005856">
    <property type="term" value="C:cytoskeleton"/>
    <property type="evidence" value="ECO:0007669"/>
    <property type="project" value="UniProtKB-SubCell"/>
</dbReference>
<dbReference type="GO" id="GO:0007010">
    <property type="term" value="P:cytoskeleton organization"/>
    <property type="evidence" value="ECO:0007669"/>
    <property type="project" value="TreeGrafter"/>
</dbReference>
<name>A0A8B9KX95_ASTMX</name>
<dbReference type="Pfam" id="PF00560">
    <property type="entry name" value="LRR_1"/>
    <property type="match status" value="1"/>
</dbReference>
<keyword evidence="6" id="KW-0677">Repeat</keyword>
<dbReference type="PROSITE" id="PS00845">
    <property type="entry name" value="CAP_GLY_1"/>
    <property type="match status" value="1"/>
</dbReference>
<keyword evidence="5" id="KW-0433">Leucine-rich repeat</keyword>
<evidence type="ECO:0000256" key="5">
    <source>
        <dbReference type="ARBA" id="ARBA00022614"/>
    </source>
</evidence>
<keyword evidence="8" id="KW-0206">Cytoskeleton</keyword>
<accession>A0A8B9KX95</accession>
<comment type="subcellular location">
    <subcellularLocation>
        <location evidence="1">Cytoplasm</location>
        <location evidence="1">Cytoskeleton</location>
    </subcellularLocation>
</comment>
<evidence type="ECO:0000256" key="8">
    <source>
        <dbReference type="ARBA" id="ARBA00023212"/>
    </source>
</evidence>
<evidence type="ECO:0000256" key="3">
    <source>
        <dbReference type="ARBA" id="ARBA00015004"/>
    </source>
</evidence>
<dbReference type="PANTHER" id="PTHR18849">
    <property type="entry name" value="LEUCINE RICH REPEAT PROTEIN"/>
    <property type="match status" value="1"/>
</dbReference>
<sequence length="460" mass="52285">MTQQMPEDAVGRRVFCDGERGTVRYVGTVPPTTGLWLGVEWDNPDRGKHDGSHEGVCYFTCRHPTGGSFVRPKKVSFGVNFLTAVKLRYELCLDEALGEEVKISTKTVKMVDAVSLDMSGNLLSSWEVIAAITEQLKELQCLCLSNNRLSITSSPSSLSHAFSRLRVLTLNNCSITWSQVLDCAPMWPNIEELFLNDNSITELQRPTDVLQGLKVLDLSNNSLVQESVPQISNLSSILRSEFIYLFLFLFCSQWAVISELEKLKSLVQLSCLRNPLMDLEKNRETTHQLLIACISQLKIVNRCEVLQEERRGAELDYCKKYGRAWLQAGGHRDPEKNHPSAEFLAEHPRYLTLIQKYGAPEEDELKEQKPFALKDQLLTVTFECPEDTDRKPIQKKLPSSMMVQKVKGLLYRLLKLPGTELHLSYTSSKIEGKEVEIHNDLKSLQFYSIEDGDRILVRWS</sequence>
<dbReference type="InterPro" id="IPR000626">
    <property type="entry name" value="Ubiquitin-like_dom"/>
</dbReference>
<dbReference type="PROSITE" id="PS50245">
    <property type="entry name" value="CAP_GLY_2"/>
    <property type="match status" value="1"/>
</dbReference>
<evidence type="ECO:0000259" key="10">
    <source>
        <dbReference type="PROSITE" id="PS50245"/>
    </source>
</evidence>
<dbReference type="FunFam" id="2.30.30.190:FF:000008">
    <property type="entry name" value="Tubulin-specific chaperone E"/>
    <property type="match status" value="1"/>
</dbReference>
<protein>
    <recommendedName>
        <fullName evidence="3">Tubulin-specific chaperone E</fullName>
    </recommendedName>
    <alternativeName>
        <fullName evidence="9">Tubulin-folding cofactor E</fullName>
    </alternativeName>
</protein>
<evidence type="ECO:0000256" key="6">
    <source>
        <dbReference type="ARBA" id="ARBA00022737"/>
    </source>
</evidence>
<dbReference type="OrthoDB" id="5273213at2759"/>
<dbReference type="Gene3D" id="2.30.30.190">
    <property type="entry name" value="CAP Gly-rich-like domain"/>
    <property type="match status" value="1"/>
</dbReference>
<dbReference type="SUPFAM" id="SSF54236">
    <property type="entry name" value="Ubiquitin-like"/>
    <property type="match status" value="1"/>
</dbReference>
<organism evidence="11 12">
    <name type="scientific">Astyanax mexicanus</name>
    <name type="common">Blind cave fish</name>
    <name type="synonym">Astyanax fasciatus mexicanus</name>
    <dbReference type="NCBI Taxonomy" id="7994"/>
    <lineage>
        <taxon>Eukaryota</taxon>
        <taxon>Metazoa</taxon>
        <taxon>Chordata</taxon>
        <taxon>Craniata</taxon>
        <taxon>Vertebrata</taxon>
        <taxon>Euteleostomi</taxon>
        <taxon>Actinopterygii</taxon>
        <taxon>Neopterygii</taxon>
        <taxon>Teleostei</taxon>
        <taxon>Ostariophysi</taxon>
        <taxon>Characiformes</taxon>
        <taxon>Characoidei</taxon>
        <taxon>Acestrorhamphidae</taxon>
        <taxon>Acestrorhamphinae</taxon>
        <taxon>Astyanax</taxon>
    </lineage>
</organism>
<dbReference type="Ensembl" id="ENSAMXT00005045927.1">
    <property type="protein sequence ID" value="ENSAMXP00005042215.1"/>
    <property type="gene ID" value="ENSAMXG00005019679.1"/>
</dbReference>